<comment type="catalytic activity">
    <reaction evidence="1">
        <text>ATP + protein L-histidine = ADP + protein N-phospho-L-histidine.</text>
        <dbReference type="EC" id="2.7.13.3"/>
    </reaction>
</comment>
<keyword evidence="6" id="KW-0547">Nucleotide-binding</keyword>
<dbReference type="PANTHER" id="PTHR45339">
    <property type="entry name" value="HYBRID SIGNAL TRANSDUCTION HISTIDINE KINASE J"/>
    <property type="match status" value="1"/>
</dbReference>
<keyword evidence="10 14" id="KW-0472">Membrane</keyword>
<dbReference type="SMART" id="SM00387">
    <property type="entry name" value="HATPase_c"/>
    <property type="match status" value="1"/>
</dbReference>
<dbReference type="PRINTS" id="PR00344">
    <property type="entry name" value="BCTRLSENSOR"/>
</dbReference>
<dbReference type="EMBL" id="CP018477">
    <property type="protein sequence ID" value="ASV75870.1"/>
    <property type="molecule type" value="Genomic_DNA"/>
</dbReference>
<evidence type="ECO:0000256" key="13">
    <source>
        <dbReference type="SAM" id="Coils"/>
    </source>
</evidence>
<keyword evidence="11" id="KW-0131">Cell cycle</keyword>
<dbReference type="PROSITE" id="PS50110">
    <property type="entry name" value="RESPONSE_REGULATORY"/>
    <property type="match status" value="1"/>
</dbReference>
<dbReference type="Pfam" id="PF00512">
    <property type="entry name" value="HisKA"/>
    <property type="match status" value="1"/>
</dbReference>
<dbReference type="InterPro" id="IPR003661">
    <property type="entry name" value="HisK_dim/P_dom"/>
</dbReference>
<keyword evidence="7 18" id="KW-0418">Kinase</keyword>
<dbReference type="AlphaFoldDB" id="A0A286RIS8"/>
<keyword evidence="4 12" id="KW-0597">Phosphoprotein</keyword>
<sequence length="644" mass="70701">MIVSLAVIGLQVHLTLHHEASQLRALASVIAANASAAVEFEDRETAAELLQSTFCKRDVMRAAIYDGNGRLFVASLSPTLTTKLQPLPGNLSDLKTRSSSPLSQLTILVPIVHRNRLAGHVVLEASLRSAWQNIALYLSVMVGVFALAGAFSAWVTVYFQQALLMHVTRLQKTMEEITRTGDYSMRVNVSSQDELGQLAHQFNTMLGHIEQAEAALRETNEKLEERVRERTEQLQQACHAAEAANRAKSIFLANMSHEIRTPMSAILGYLDFLADADTTPEQRATYLAIIRRNGEHLLNLINDILDLSKIESGKFSVARQPCHPVEIAHDVVSLMKVKAAAKKIDLAMELAGPIPQQIHTDPIRLKQILVNLMNNAVKFTDQGKVTLKLYMRDGENKRQMCFAVVDTGPGIPESDRERIFEAFVQGEESLARRHGGTGLGLTISRKLAHLLGGDISVSSTLGQGSTFVLTVDPGPLEGIPMITTWTPQAQPDTQSQNKDSVPAVHGHVLLAEDGPDNQRLLSFILRKAGFEVAVAANGEEALRMVELAECQGRPFECILMDMQMPIVDGYTAARELRSRGCRIPIIALTAHAMVGDRETCLAAGCDDYLSKPVDKKTLVETVARYVAVYRDTPRPKAASLSETR</sequence>
<dbReference type="Gene3D" id="1.10.287.130">
    <property type="match status" value="1"/>
</dbReference>
<name>A0A286RIS8_9BACT</name>
<dbReference type="Pfam" id="PF17152">
    <property type="entry name" value="CHASE8"/>
    <property type="match status" value="1"/>
</dbReference>
<dbReference type="Gene3D" id="6.10.340.10">
    <property type="match status" value="1"/>
</dbReference>
<keyword evidence="9" id="KW-0902">Two-component regulatory system</keyword>
<keyword evidence="14" id="KW-1133">Transmembrane helix</keyword>
<dbReference type="InterPro" id="IPR011006">
    <property type="entry name" value="CheY-like_superfamily"/>
</dbReference>
<keyword evidence="13" id="KW-0175">Coiled coil</keyword>
<dbReference type="KEGG" id="ttf:THTE_3268"/>
<dbReference type="InterPro" id="IPR003660">
    <property type="entry name" value="HAMP_dom"/>
</dbReference>
<dbReference type="Proteomes" id="UP000215086">
    <property type="component" value="Chromosome"/>
</dbReference>
<dbReference type="InterPro" id="IPR004358">
    <property type="entry name" value="Sig_transdc_His_kin-like_C"/>
</dbReference>
<evidence type="ECO:0000259" key="15">
    <source>
        <dbReference type="PROSITE" id="PS50109"/>
    </source>
</evidence>
<dbReference type="SUPFAM" id="SSF47384">
    <property type="entry name" value="Homodimeric domain of signal transducing histidine kinase"/>
    <property type="match status" value="1"/>
</dbReference>
<evidence type="ECO:0000256" key="2">
    <source>
        <dbReference type="ARBA" id="ARBA00004370"/>
    </source>
</evidence>
<dbReference type="Pfam" id="PF00672">
    <property type="entry name" value="HAMP"/>
    <property type="match status" value="1"/>
</dbReference>
<reference evidence="18 19" key="1">
    <citation type="journal article" name="Front. Microbiol.">
        <title>Sugar Metabolism of the First Thermophilic Planctomycete Thermogutta terrifontis: Comparative Genomic and Transcriptomic Approaches.</title>
        <authorList>
            <person name="Elcheninov A.G."/>
            <person name="Menzel P."/>
            <person name="Gudbergsdottir S.R."/>
            <person name="Slesarev A.I."/>
            <person name="Kadnikov V.V."/>
            <person name="Krogh A."/>
            <person name="Bonch-Osmolovskaya E.A."/>
            <person name="Peng X."/>
            <person name="Kublanov I.V."/>
        </authorList>
    </citation>
    <scope>NUCLEOTIDE SEQUENCE [LARGE SCALE GENOMIC DNA]</scope>
    <source>
        <strain evidence="18 19">R1</strain>
    </source>
</reference>
<dbReference type="InterPro" id="IPR003594">
    <property type="entry name" value="HATPase_dom"/>
</dbReference>
<evidence type="ECO:0000256" key="6">
    <source>
        <dbReference type="ARBA" id="ARBA00022741"/>
    </source>
</evidence>
<dbReference type="InterPro" id="IPR036890">
    <property type="entry name" value="HATPase_C_sf"/>
</dbReference>
<evidence type="ECO:0000259" key="16">
    <source>
        <dbReference type="PROSITE" id="PS50110"/>
    </source>
</evidence>
<feature type="modified residue" description="4-aspartylphosphate" evidence="12">
    <location>
        <position position="561"/>
    </location>
</feature>
<keyword evidence="5" id="KW-0808">Transferase</keyword>
<dbReference type="InterPro" id="IPR005467">
    <property type="entry name" value="His_kinase_dom"/>
</dbReference>
<dbReference type="SUPFAM" id="SSF52172">
    <property type="entry name" value="CheY-like"/>
    <property type="match status" value="1"/>
</dbReference>
<dbReference type="Pfam" id="PF02518">
    <property type="entry name" value="HATPase_c"/>
    <property type="match status" value="1"/>
</dbReference>
<dbReference type="InterPro" id="IPR033417">
    <property type="entry name" value="CHASE8"/>
</dbReference>
<evidence type="ECO:0000256" key="12">
    <source>
        <dbReference type="PROSITE-ProRule" id="PRU00169"/>
    </source>
</evidence>
<dbReference type="SMART" id="SM00304">
    <property type="entry name" value="HAMP"/>
    <property type="match status" value="1"/>
</dbReference>
<proteinExistence type="predicted"/>
<dbReference type="PROSITE" id="PS50109">
    <property type="entry name" value="HIS_KIN"/>
    <property type="match status" value="1"/>
</dbReference>
<evidence type="ECO:0000259" key="17">
    <source>
        <dbReference type="PROSITE" id="PS50885"/>
    </source>
</evidence>
<dbReference type="PANTHER" id="PTHR45339:SF1">
    <property type="entry name" value="HYBRID SIGNAL TRANSDUCTION HISTIDINE KINASE J"/>
    <property type="match status" value="1"/>
</dbReference>
<dbReference type="CDD" id="cd17546">
    <property type="entry name" value="REC_hyHK_CKI1_RcsC-like"/>
    <property type="match status" value="1"/>
</dbReference>
<dbReference type="SMART" id="SM00388">
    <property type="entry name" value="HisKA"/>
    <property type="match status" value="1"/>
</dbReference>
<evidence type="ECO:0000313" key="18">
    <source>
        <dbReference type="EMBL" id="ASV75870.1"/>
    </source>
</evidence>
<dbReference type="GO" id="GO:0016020">
    <property type="term" value="C:membrane"/>
    <property type="evidence" value="ECO:0007669"/>
    <property type="project" value="UniProtKB-SubCell"/>
</dbReference>
<evidence type="ECO:0000256" key="5">
    <source>
        <dbReference type="ARBA" id="ARBA00022679"/>
    </source>
</evidence>
<evidence type="ECO:0000256" key="7">
    <source>
        <dbReference type="ARBA" id="ARBA00022777"/>
    </source>
</evidence>
<evidence type="ECO:0000256" key="10">
    <source>
        <dbReference type="ARBA" id="ARBA00023136"/>
    </source>
</evidence>
<dbReference type="SUPFAM" id="SSF158472">
    <property type="entry name" value="HAMP domain-like"/>
    <property type="match status" value="1"/>
</dbReference>
<evidence type="ECO:0000256" key="1">
    <source>
        <dbReference type="ARBA" id="ARBA00000085"/>
    </source>
</evidence>
<dbReference type="PROSITE" id="PS50885">
    <property type="entry name" value="HAMP"/>
    <property type="match status" value="1"/>
</dbReference>
<accession>A0A286RIS8</accession>
<evidence type="ECO:0000256" key="11">
    <source>
        <dbReference type="ARBA" id="ARBA00023306"/>
    </source>
</evidence>
<keyword evidence="8" id="KW-0067">ATP-binding</keyword>
<dbReference type="GO" id="GO:0000155">
    <property type="term" value="F:phosphorelay sensor kinase activity"/>
    <property type="evidence" value="ECO:0007669"/>
    <property type="project" value="InterPro"/>
</dbReference>
<feature type="domain" description="Histidine kinase" evidence="15">
    <location>
        <begin position="254"/>
        <end position="475"/>
    </location>
</feature>
<dbReference type="InterPro" id="IPR001789">
    <property type="entry name" value="Sig_transdc_resp-reg_receiver"/>
</dbReference>
<gene>
    <name evidence="18" type="ORF">THTE_3268</name>
</gene>
<evidence type="ECO:0000256" key="4">
    <source>
        <dbReference type="ARBA" id="ARBA00022553"/>
    </source>
</evidence>
<feature type="transmembrane region" description="Helical" evidence="14">
    <location>
        <begin position="134"/>
        <end position="159"/>
    </location>
</feature>
<evidence type="ECO:0000256" key="14">
    <source>
        <dbReference type="SAM" id="Phobius"/>
    </source>
</evidence>
<evidence type="ECO:0000256" key="9">
    <source>
        <dbReference type="ARBA" id="ARBA00023012"/>
    </source>
</evidence>
<dbReference type="FunFam" id="1.10.287.130:FF:000038">
    <property type="entry name" value="Sensory transduction histidine kinase"/>
    <property type="match status" value="1"/>
</dbReference>
<dbReference type="Pfam" id="PF00072">
    <property type="entry name" value="Response_reg"/>
    <property type="match status" value="1"/>
</dbReference>
<evidence type="ECO:0000256" key="8">
    <source>
        <dbReference type="ARBA" id="ARBA00022840"/>
    </source>
</evidence>
<dbReference type="CDD" id="cd06225">
    <property type="entry name" value="HAMP"/>
    <property type="match status" value="1"/>
</dbReference>
<evidence type="ECO:0000313" key="19">
    <source>
        <dbReference type="Proteomes" id="UP000215086"/>
    </source>
</evidence>
<dbReference type="Gene3D" id="3.40.50.2300">
    <property type="match status" value="1"/>
</dbReference>
<dbReference type="SUPFAM" id="SSF55874">
    <property type="entry name" value="ATPase domain of HSP90 chaperone/DNA topoisomerase II/histidine kinase"/>
    <property type="match status" value="1"/>
</dbReference>
<dbReference type="FunFam" id="3.30.565.10:FF:000010">
    <property type="entry name" value="Sensor histidine kinase RcsC"/>
    <property type="match status" value="1"/>
</dbReference>
<dbReference type="EC" id="2.7.13.3" evidence="3"/>
<comment type="subcellular location">
    <subcellularLocation>
        <location evidence="2">Membrane</location>
    </subcellularLocation>
</comment>
<feature type="domain" description="Response regulatory" evidence="16">
    <location>
        <begin position="507"/>
        <end position="626"/>
    </location>
</feature>
<dbReference type="RefSeq" id="WP_168175859.1">
    <property type="nucleotide sequence ID" value="NZ_CP018477.1"/>
</dbReference>
<dbReference type="InterPro" id="IPR036097">
    <property type="entry name" value="HisK_dim/P_sf"/>
</dbReference>
<keyword evidence="14" id="KW-0812">Transmembrane</keyword>
<organism evidence="18 19">
    <name type="scientific">Thermogutta terrifontis</name>
    <dbReference type="NCBI Taxonomy" id="1331910"/>
    <lineage>
        <taxon>Bacteria</taxon>
        <taxon>Pseudomonadati</taxon>
        <taxon>Planctomycetota</taxon>
        <taxon>Planctomycetia</taxon>
        <taxon>Pirellulales</taxon>
        <taxon>Thermoguttaceae</taxon>
        <taxon>Thermogutta</taxon>
    </lineage>
</organism>
<keyword evidence="19" id="KW-1185">Reference proteome</keyword>
<protein>
    <recommendedName>
        <fullName evidence="3">histidine kinase</fullName>
        <ecNumber evidence="3">2.7.13.3</ecNumber>
    </recommendedName>
</protein>
<feature type="domain" description="HAMP" evidence="17">
    <location>
        <begin position="161"/>
        <end position="214"/>
    </location>
</feature>
<dbReference type="SMART" id="SM00448">
    <property type="entry name" value="REC"/>
    <property type="match status" value="1"/>
</dbReference>
<dbReference type="CDD" id="cd16922">
    <property type="entry name" value="HATPase_EvgS-ArcB-TorS-like"/>
    <property type="match status" value="1"/>
</dbReference>
<feature type="coiled-coil region" evidence="13">
    <location>
        <begin position="206"/>
        <end position="244"/>
    </location>
</feature>
<dbReference type="GO" id="GO:0005524">
    <property type="term" value="F:ATP binding"/>
    <property type="evidence" value="ECO:0007669"/>
    <property type="project" value="UniProtKB-KW"/>
</dbReference>
<evidence type="ECO:0000256" key="3">
    <source>
        <dbReference type="ARBA" id="ARBA00012438"/>
    </source>
</evidence>
<dbReference type="Gene3D" id="3.30.565.10">
    <property type="entry name" value="Histidine kinase-like ATPase, C-terminal domain"/>
    <property type="match status" value="1"/>
</dbReference>
<dbReference type="CDD" id="cd00082">
    <property type="entry name" value="HisKA"/>
    <property type="match status" value="1"/>
</dbReference>